<dbReference type="Pfam" id="PF13641">
    <property type="entry name" value="Glyco_tranf_2_3"/>
    <property type="match status" value="1"/>
</dbReference>
<reference evidence="5 6" key="1">
    <citation type="submission" date="2019-12" db="EMBL/GenBank/DDBJ databases">
        <title>Genomic-based taxomic classification of the family Erythrobacteraceae.</title>
        <authorList>
            <person name="Xu L."/>
        </authorList>
    </citation>
    <scope>NUCLEOTIDE SEQUENCE [LARGE SCALE GENOMIC DNA]</scope>
    <source>
        <strain evidence="5 6">DSM 17792</strain>
    </source>
</reference>
<organism evidence="5 6">
    <name type="scientific">Qipengyuania vulgaris</name>
    <dbReference type="NCBI Taxonomy" id="291985"/>
    <lineage>
        <taxon>Bacteria</taxon>
        <taxon>Pseudomonadati</taxon>
        <taxon>Pseudomonadota</taxon>
        <taxon>Alphaproteobacteria</taxon>
        <taxon>Sphingomonadales</taxon>
        <taxon>Erythrobacteraceae</taxon>
        <taxon>Qipengyuania</taxon>
    </lineage>
</organism>
<protein>
    <submittedName>
        <fullName evidence="5">Glycosyltransferase</fullName>
    </submittedName>
</protein>
<evidence type="ECO:0000313" key="5">
    <source>
        <dbReference type="EMBL" id="MXO48738.1"/>
    </source>
</evidence>
<comment type="similarity">
    <text evidence="1">Belongs to the glycosyltransferase 2 family.</text>
</comment>
<keyword evidence="3 5" id="KW-0808">Transferase</keyword>
<keyword evidence="6" id="KW-1185">Reference proteome</keyword>
<feature type="transmembrane region" description="Helical" evidence="4">
    <location>
        <begin position="395"/>
        <end position="415"/>
    </location>
</feature>
<keyword evidence="4" id="KW-1133">Transmembrane helix</keyword>
<dbReference type="Gene3D" id="3.90.550.10">
    <property type="entry name" value="Spore Coat Polysaccharide Biosynthesis Protein SpsA, Chain A"/>
    <property type="match status" value="1"/>
</dbReference>
<proteinExistence type="inferred from homology"/>
<dbReference type="AlphaFoldDB" id="A0A844XUU1"/>
<keyword evidence="4" id="KW-0812">Transmembrane</keyword>
<dbReference type="SUPFAM" id="SSF53448">
    <property type="entry name" value="Nucleotide-diphospho-sugar transferases"/>
    <property type="match status" value="1"/>
</dbReference>
<evidence type="ECO:0000256" key="3">
    <source>
        <dbReference type="ARBA" id="ARBA00022679"/>
    </source>
</evidence>
<dbReference type="PANTHER" id="PTHR43630:SF1">
    <property type="entry name" value="POLY-BETA-1,6-N-ACETYL-D-GLUCOSAMINE SYNTHASE"/>
    <property type="match status" value="1"/>
</dbReference>
<dbReference type="InterPro" id="IPR029044">
    <property type="entry name" value="Nucleotide-diphossugar_trans"/>
</dbReference>
<evidence type="ECO:0000313" key="6">
    <source>
        <dbReference type="Proteomes" id="UP000448199"/>
    </source>
</evidence>
<evidence type="ECO:0000256" key="1">
    <source>
        <dbReference type="ARBA" id="ARBA00006739"/>
    </source>
</evidence>
<dbReference type="RefSeq" id="WP_160728287.1">
    <property type="nucleotide sequence ID" value="NZ_WTYC01000005.1"/>
</dbReference>
<dbReference type="Proteomes" id="UP000448199">
    <property type="component" value="Unassembled WGS sequence"/>
</dbReference>
<dbReference type="CDD" id="cd06423">
    <property type="entry name" value="CESA_like"/>
    <property type="match status" value="1"/>
</dbReference>
<comment type="caution">
    <text evidence="5">The sequence shown here is derived from an EMBL/GenBank/DDBJ whole genome shotgun (WGS) entry which is preliminary data.</text>
</comment>
<accession>A0A844XUU1</accession>
<name>A0A844XUU1_9SPHN</name>
<dbReference type="PANTHER" id="PTHR43630">
    <property type="entry name" value="POLY-BETA-1,6-N-ACETYL-D-GLUCOSAMINE SYNTHASE"/>
    <property type="match status" value="1"/>
</dbReference>
<feature type="transmembrane region" description="Helical" evidence="4">
    <location>
        <begin position="29"/>
        <end position="57"/>
    </location>
</feature>
<sequence>MALAFGLAWVLFSIWMSLPWLTDLGNLAHPLIALFVLTFIAYVPGFMNAFLLISLVLRPSSRRETPAQWPSITILIAAYQEEKLIGETLRSIAALEYPGKLEILVLDDGSRDGTAARTRDCQALFSALPNMELKLVREEHNRGKARVLNHGLELASHELIITIDADTRLEKGCITSLVEHLVASPPETVAIAGAVLVANHDESWITRVQQWDYFHGIAAVKRMQGMYYGTLVAQGAFSIYRKQAVIDAGGWPDTVGEDIVLTWSLLRQGLIVRHAEDAIAWTHAPETFTGLAKQRKRWARGMIEALAIHKPLLSMRKMRTMFIWWNLLFVSIDLTFTFAFLPGLVLAFLGIFWLAGPITLLVLPLAALWNLVIYRIQTRMLKRMGVKMEKSLSGFLLYAFIYPLLMQPVSVWGYFAELFGGKKQWN</sequence>
<keyword evidence="4" id="KW-0472">Membrane</keyword>
<feature type="transmembrane region" description="Helical" evidence="4">
    <location>
        <begin position="322"/>
        <end position="345"/>
    </location>
</feature>
<keyword evidence="2" id="KW-0328">Glycosyltransferase</keyword>
<dbReference type="OrthoDB" id="276604at2"/>
<evidence type="ECO:0000256" key="2">
    <source>
        <dbReference type="ARBA" id="ARBA00022676"/>
    </source>
</evidence>
<feature type="transmembrane region" description="Helical" evidence="4">
    <location>
        <begin position="351"/>
        <end position="374"/>
    </location>
</feature>
<dbReference type="GO" id="GO:0016757">
    <property type="term" value="F:glycosyltransferase activity"/>
    <property type="evidence" value="ECO:0007669"/>
    <property type="project" value="UniProtKB-KW"/>
</dbReference>
<evidence type="ECO:0000256" key="4">
    <source>
        <dbReference type="SAM" id="Phobius"/>
    </source>
</evidence>
<gene>
    <name evidence="5" type="ORF">GRI69_10770</name>
</gene>
<dbReference type="EMBL" id="WTYC01000005">
    <property type="protein sequence ID" value="MXO48738.1"/>
    <property type="molecule type" value="Genomic_DNA"/>
</dbReference>